<comment type="caution">
    <text evidence="1">The sequence shown here is derived from an EMBL/GenBank/DDBJ whole genome shotgun (WGS) entry which is preliminary data.</text>
</comment>
<proteinExistence type="predicted"/>
<sequence length="117" mass="13021">MKADANILCPKPRKTFLVLFALLFLFIAIVPGFHHHGHNSVCRHLSCDDTQKIQLTDKCAICDYFHHVQAQPVLLPDTLSLPVIHPEAIAPGIWVSHGNYSFTLPGFTSRGPPRLIS</sequence>
<evidence type="ECO:0000313" key="1">
    <source>
        <dbReference type="EMBL" id="MDR6786567.1"/>
    </source>
</evidence>
<protein>
    <submittedName>
        <fullName evidence="1">Uncharacterized protein</fullName>
    </submittedName>
</protein>
<accession>A0ACC6L4Z0</accession>
<dbReference type="EMBL" id="JAVDTF010000007">
    <property type="protein sequence ID" value="MDR6786567.1"/>
    <property type="molecule type" value="Genomic_DNA"/>
</dbReference>
<gene>
    <name evidence="1" type="ORF">J2X78_005162</name>
</gene>
<organism evidence="1 2">
    <name type="scientific">Pedobacter africanus</name>
    <dbReference type="NCBI Taxonomy" id="151894"/>
    <lineage>
        <taxon>Bacteria</taxon>
        <taxon>Pseudomonadati</taxon>
        <taxon>Bacteroidota</taxon>
        <taxon>Sphingobacteriia</taxon>
        <taxon>Sphingobacteriales</taxon>
        <taxon>Sphingobacteriaceae</taxon>
        <taxon>Pedobacter</taxon>
    </lineage>
</organism>
<keyword evidence="2" id="KW-1185">Reference proteome</keyword>
<evidence type="ECO:0000313" key="2">
    <source>
        <dbReference type="Proteomes" id="UP001246858"/>
    </source>
</evidence>
<reference evidence="1" key="1">
    <citation type="submission" date="2023-07" db="EMBL/GenBank/DDBJ databases">
        <title>Sorghum-associated microbial communities from plants grown in Nebraska, USA.</title>
        <authorList>
            <person name="Schachtman D."/>
        </authorList>
    </citation>
    <scope>NUCLEOTIDE SEQUENCE</scope>
    <source>
        <strain evidence="1">2697</strain>
    </source>
</reference>
<dbReference type="Proteomes" id="UP001246858">
    <property type="component" value="Unassembled WGS sequence"/>
</dbReference>
<name>A0ACC6L4Z0_9SPHI</name>